<dbReference type="CDD" id="cd04301">
    <property type="entry name" value="NAT_SF"/>
    <property type="match status" value="1"/>
</dbReference>
<sequence>MWRAFVRQATADDLEFLEAIENEADALFATVFSIVGWRPAPSYTTPSLQSGFILVASENPGSDPIGFAHVLEVPGSSHLEQLSVMPSAAHRGHGRALVEAVKSESRFAEIKLSTAPILRRRFYRARHRPHRNNRRRALFGLAVVRSATAPPPSRSQSLSWQATRTLQEYDLSIGLPVTSAARDAPPHSSVEASLQHRLTPLRCGG</sequence>
<organism evidence="2 3">
    <name type="scientific">Cryobacterium gelidum</name>
    <dbReference type="NCBI Taxonomy" id="1259164"/>
    <lineage>
        <taxon>Bacteria</taxon>
        <taxon>Bacillati</taxon>
        <taxon>Actinomycetota</taxon>
        <taxon>Actinomycetes</taxon>
        <taxon>Micrococcales</taxon>
        <taxon>Microbacteriaceae</taxon>
        <taxon>Cryobacterium</taxon>
    </lineage>
</organism>
<dbReference type="Pfam" id="PF00583">
    <property type="entry name" value="Acetyltransf_1"/>
    <property type="match status" value="1"/>
</dbReference>
<keyword evidence="3" id="KW-1185">Reference proteome</keyword>
<dbReference type="AlphaFoldDB" id="A0A4R9AZA9"/>
<gene>
    <name evidence="2" type="ORF">E3T50_03695</name>
</gene>
<dbReference type="GO" id="GO:0016747">
    <property type="term" value="F:acyltransferase activity, transferring groups other than amino-acyl groups"/>
    <property type="evidence" value="ECO:0007669"/>
    <property type="project" value="InterPro"/>
</dbReference>
<reference evidence="2 3" key="1">
    <citation type="submission" date="2019-03" db="EMBL/GenBank/DDBJ databases">
        <title>Genomics of glacier-inhabiting Cryobacterium strains.</title>
        <authorList>
            <person name="Liu Q."/>
            <person name="Xin Y.-H."/>
        </authorList>
    </citation>
    <scope>NUCLEOTIDE SEQUENCE [LARGE SCALE GENOMIC DNA]</scope>
    <source>
        <strain evidence="2 3">Hz16</strain>
    </source>
</reference>
<dbReference type="InterPro" id="IPR016181">
    <property type="entry name" value="Acyl_CoA_acyltransferase"/>
</dbReference>
<dbReference type="EMBL" id="SOHL01000006">
    <property type="protein sequence ID" value="TFD72953.1"/>
    <property type="molecule type" value="Genomic_DNA"/>
</dbReference>
<accession>A0A4R9AZA9</accession>
<protein>
    <submittedName>
        <fullName evidence="2">N-acetyltransferase</fullName>
    </submittedName>
</protein>
<dbReference type="RefSeq" id="WP_134550645.1">
    <property type="nucleotide sequence ID" value="NZ_SOHL01000006.1"/>
</dbReference>
<dbReference type="InterPro" id="IPR000182">
    <property type="entry name" value="GNAT_dom"/>
</dbReference>
<name>A0A4R9AZA9_9MICO</name>
<comment type="caution">
    <text evidence="2">The sequence shown here is derived from an EMBL/GenBank/DDBJ whole genome shotgun (WGS) entry which is preliminary data.</text>
</comment>
<dbReference type="Proteomes" id="UP000297983">
    <property type="component" value="Unassembled WGS sequence"/>
</dbReference>
<evidence type="ECO:0000313" key="3">
    <source>
        <dbReference type="Proteomes" id="UP000297983"/>
    </source>
</evidence>
<proteinExistence type="predicted"/>
<keyword evidence="2" id="KW-0808">Transferase</keyword>
<feature type="domain" description="N-acetyltransferase" evidence="1">
    <location>
        <begin position="4"/>
        <end position="165"/>
    </location>
</feature>
<dbReference type="SUPFAM" id="SSF55729">
    <property type="entry name" value="Acyl-CoA N-acyltransferases (Nat)"/>
    <property type="match status" value="1"/>
</dbReference>
<dbReference type="Gene3D" id="3.40.630.30">
    <property type="match status" value="1"/>
</dbReference>
<evidence type="ECO:0000259" key="1">
    <source>
        <dbReference type="PROSITE" id="PS51186"/>
    </source>
</evidence>
<dbReference type="PROSITE" id="PS51186">
    <property type="entry name" value="GNAT"/>
    <property type="match status" value="1"/>
</dbReference>
<evidence type="ECO:0000313" key="2">
    <source>
        <dbReference type="EMBL" id="TFD72953.1"/>
    </source>
</evidence>